<feature type="compositionally biased region" description="Polar residues" evidence="1">
    <location>
        <begin position="146"/>
        <end position="165"/>
    </location>
</feature>
<feature type="compositionally biased region" description="Basic and acidic residues" evidence="1">
    <location>
        <begin position="190"/>
        <end position="201"/>
    </location>
</feature>
<feature type="compositionally biased region" description="Low complexity" evidence="1">
    <location>
        <begin position="202"/>
        <end position="212"/>
    </location>
</feature>
<dbReference type="Proteomes" id="UP000076858">
    <property type="component" value="Unassembled WGS sequence"/>
</dbReference>
<proteinExistence type="predicted"/>
<gene>
    <name evidence="2" type="ORF">APZ42_013473</name>
</gene>
<feature type="compositionally biased region" description="Polar residues" evidence="1">
    <location>
        <begin position="219"/>
        <end position="232"/>
    </location>
</feature>
<organism evidence="2 3">
    <name type="scientific">Daphnia magna</name>
    <dbReference type="NCBI Taxonomy" id="35525"/>
    <lineage>
        <taxon>Eukaryota</taxon>
        <taxon>Metazoa</taxon>
        <taxon>Ecdysozoa</taxon>
        <taxon>Arthropoda</taxon>
        <taxon>Crustacea</taxon>
        <taxon>Branchiopoda</taxon>
        <taxon>Diplostraca</taxon>
        <taxon>Cladocera</taxon>
        <taxon>Anomopoda</taxon>
        <taxon>Daphniidae</taxon>
        <taxon>Daphnia</taxon>
    </lineage>
</organism>
<feature type="region of interest" description="Disordered" evidence="1">
    <location>
        <begin position="1"/>
        <end position="24"/>
    </location>
</feature>
<keyword evidence="3" id="KW-1185">Reference proteome</keyword>
<evidence type="ECO:0000256" key="1">
    <source>
        <dbReference type="SAM" id="MobiDB-lite"/>
    </source>
</evidence>
<dbReference type="EMBL" id="LRGB01000261">
    <property type="protein sequence ID" value="KZS19975.1"/>
    <property type="molecule type" value="Genomic_DNA"/>
</dbReference>
<feature type="compositionally biased region" description="Basic and acidic residues" evidence="1">
    <location>
        <begin position="169"/>
        <end position="182"/>
    </location>
</feature>
<protein>
    <submittedName>
        <fullName evidence="2">Uncharacterized protein</fullName>
    </submittedName>
</protein>
<name>A0A0P6CCI3_9CRUS</name>
<accession>A0A0P6CCI3</accession>
<dbReference type="AlphaFoldDB" id="A0A0P6CCI3"/>
<evidence type="ECO:0000313" key="2">
    <source>
        <dbReference type="EMBL" id="KZS19975.1"/>
    </source>
</evidence>
<dbReference type="OrthoDB" id="6367977at2759"/>
<evidence type="ECO:0000313" key="3">
    <source>
        <dbReference type="Proteomes" id="UP000076858"/>
    </source>
</evidence>
<reference evidence="2 3" key="1">
    <citation type="submission" date="2016-03" db="EMBL/GenBank/DDBJ databases">
        <title>EvidentialGene: Evidence-directed Construction of Genes on Genomes.</title>
        <authorList>
            <person name="Gilbert D.G."/>
            <person name="Choi J.-H."/>
            <person name="Mockaitis K."/>
            <person name="Colbourne J."/>
            <person name="Pfrender M."/>
        </authorList>
    </citation>
    <scope>NUCLEOTIDE SEQUENCE [LARGE SCALE GENOMIC DNA]</scope>
    <source>
        <strain evidence="2 3">Xinb3</strain>
        <tissue evidence="2">Complete organism</tissue>
    </source>
</reference>
<comment type="caution">
    <text evidence="2">The sequence shown here is derived from an EMBL/GenBank/DDBJ whole genome shotgun (WGS) entry which is preliminary data.</text>
</comment>
<sequence>MEKADYVNGPKRQLRARQQTQDEDEAIEKTVKMFSLENAADRVFHRKKKVAGEFDDEQVDGDGHKQIDNRNQLAVLPSDFDDNAEFTGEEMEDWLKKLHIRTQHLVGKVTVTGMSRLAATNNVATALTRFKGKYRIDTNKDESNEDNSFTGTDRTLPATGTTPIQTPKVIEKESPSTEEAVRSKKMSKQSTEHRVPKRKDNSSGSKVVVVSSHIRKATRTSIPAGSAVSSTDAVRKTTKVKITKSVRSIPIKSKIH</sequence>
<feature type="region of interest" description="Disordered" evidence="1">
    <location>
        <begin position="138"/>
        <end position="256"/>
    </location>
</feature>